<dbReference type="AlphaFoldDB" id="A0A9P7SPY4"/>
<comment type="caution">
    <text evidence="2">The sequence shown here is derived from an EMBL/GenBank/DDBJ whole genome shotgun (WGS) entry which is preliminary data.</text>
</comment>
<feature type="compositionally biased region" description="Acidic residues" evidence="1">
    <location>
        <begin position="71"/>
        <end position="92"/>
    </location>
</feature>
<reference evidence="2" key="1">
    <citation type="journal article" date="2020" name="bioRxiv">
        <title>Whole genome comparisons of ergot fungi reveals the divergence and evolution of species within the genus Claviceps are the result of varying mechanisms driving genome evolution and host range expansion.</title>
        <authorList>
            <person name="Wyka S.A."/>
            <person name="Mondo S.J."/>
            <person name="Liu M."/>
            <person name="Dettman J."/>
            <person name="Nalam V."/>
            <person name="Broders K.D."/>
        </authorList>
    </citation>
    <scope>NUCLEOTIDE SEQUENCE</scope>
    <source>
        <strain evidence="2">CCC 1102</strain>
    </source>
</reference>
<evidence type="ECO:0000313" key="2">
    <source>
        <dbReference type="EMBL" id="KAG5971688.1"/>
    </source>
</evidence>
<evidence type="ECO:0000256" key="1">
    <source>
        <dbReference type="SAM" id="MobiDB-lite"/>
    </source>
</evidence>
<proteinExistence type="predicted"/>
<gene>
    <name evidence="2" type="ORF">E4U56_006668</name>
</gene>
<feature type="region of interest" description="Disordered" evidence="1">
    <location>
        <begin position="1"/>
        <end position="27"/>
    </location>
</feature>
<dbReference type="OrthoDB" id="4960727at2759"/>
<organism evidence="2 3">
    <name type="scientific">Claviceps arundinis</name>
    <dbReference type="NCBI Taxonomy" id="1623583"/>
    <lineage>
        <taxon>Eukaryota</taxon>
        <taxon>Fungi</taxon>
        <taxon>Dikarya</taxon>
        <taxon>Ascomycota</taxon>
        <taxon>Pezizomycotina</taxon>
        <taxon>Sordariomycetes</taxon>
        <taxon>Hypocreomycetidae</taxon>
        <taxon>Hypocreales</taxon>
        <taxon>Clavicipitaceae</taxon>
        <taxon>Claviceps</taxon>
    </lineage>
</organism>
<name>A0A9P7SPY4_9HYPO</name>
<evidence type="ECO:0000313" key="3">
    <source>
        <dbReference type="Proteomes" id="UP000784919"/>
    </source>
</evidence>
<protein>
    <submittedName>
        <fullName evidence="2">Uncharacterized protein</fullName>
    </submittedName>
</protein>
<feature type="compositionally biased region" description="Low complexity" evidence="1">
    <location>
        <begin position="120"/>
        <end position="163"/>
    </location>
</feature>
<dbReference type="Proteomes" id="UP000784919">
    <property type="component" value="Unassembled WGS sequence"/>
</dbReference>
<sequence length="271" mass="27773">MGHQDIRREAMPEAGPEDAVTERRACGNGPTAALIGIERVEGSGAHTGGILGEEGVFDSGAVWDEKGRSDADDEGCGVDSSDVEGGDDEGGEAMESGARRSSGTVAAADATLIGSGSQSGVDDVAAEGAAREAGWGNARSPSDSVSSSTATPASGGESDGDGNVNRDGDGRAIADGNASLSAGSDAAFALADRISRLRWRTRSRNEGRALSRGRSPGCMHTAWAKQQSALNGWVALGIEADQAESLNLQTRRRCMFVVDQALEALPRRVPS</sequence>
<accession>A0A9P7SPY4</accession>
<feature type="compositionally biased region" description="Basic and acidic residues" evidence="1">
    <location>
        <begin position="1"/>
        <end position="11"/>
    </location>
</feature>
<dbReference type="EMBL" id="SRPS01000056">
    <property type="protein sequence ID" value="KAG5971688.1"/>
    <property type="molecule type" value="Genomic_DNA"/>
</dbReference>
<feature type="region of interest" description="Disordered" evidence="1">
    <location>
        <begin position="61"/>
        <end position="178"/>
    </location>
</feature>